<dbReference type="SUPFAM" id="SSF55811">
    <property type="entry name" value="Nudix"/>
    <property type="match status" value="1"/>
</dbReference>
<dbReference type="EMBL" id="BAAABZ010000052">
    <property type="protein sequence ID" value="GAA0545443.1"/>
    <property type="molecule type" value="Genomic_DNA"/>
</dbReference>
<evidence type="ECO:0000256" key="10">
    <source>
        <dbReference type="ARBA" id="ARBA00035861"/>
    </source>
</evidence>
<feature type="region of interest" description="Disordered" evidence="13">
    <location>
        <begin position="156"/>
        <end position="193"/>
    </location>
</feature>
<dbReference type="EC" id="3.6.1.55" evidence="11"/>
<evidence type="ECO:0000256" key="2">
    <source>
        <dbReference type="ARBA" id="ARBA00005582"/>
    </source>
</evidence>
<dbReference type="InterPro" id="IPR047127">
    <property type="entry name" value="MutT-like"/>
</dbReference>
<dbReference type="InterPro" id="IPR020476">
    <property type="entry name" value="Nudix_hydrolase"/>
</dbReference>
<gene>
    <name evidence="15" type="ORF">GCM10010390_54440</name>
</gene>
<comment type="similarity">
    <text evidence="2 12">Belongs to the Nudix hydrolase family.</text>
</comment>
<dbReference type="Proteomes" id="UP001501576">
    <property type="component" value="Unassembled WGS sequence"/>
</dbReference>
<evidence type="ECO:0000256" key="5">
    <source>
        <dbReference type="ARBA" id="ARBA00022723"/>
    </source>
</evidence>
<dbReference type="PROSITE" id="PS00893">
    <property type="entry name" value="NUDIX_BOX"/>
    <property type="match status" value="1"/>
</dbReference>
<dbReference type="InterPro" id="IPR015797">
    <property type="entry name" value="NUDIX_hydrolase-like_dom_sf"/>
</dbReference>
<dbReference type="Pfam" id="PF00293">
    <property type="entry name" value="NUDIX"/>
    <property type="match status" value="1"/>
</dbReference>
<evidence type="ECO:0000256" key="3">
    <source>
        <dbReference type="ARBA" id="ARBA00022457"/>
    </source>
</evidence>
<dbReference type="InterPro" id="IPR020084">
    <property type="entry name" value="NUDIX_hydrolase_CS"/>
</dbReference>
<keyword evidence="9" id="KW-0234">DNA repair</keyword>
<keyword evidence="7 12" id="KW-0378">Hydrolase</keyword>
<proteinExistence type="inferred from homology"/>
<dbReference type="PROSITE" id="PS51462">
    <property type="entry name" value="NUDIX"/>
    <property type="match status" value="1"/>
</dbReference>
<evidence type="ECO:0000256" key="9">
    <source>
        <dbReference type="ARBA" id="ARBA00023204"/>
    </source>
</evidence>
<dbReference type="Gene3D" id="3.90.79.10">
    <property type="entry name" value="Nucleoside Triphosphate Pyrophosphohydrolase"/>
    <property type="match status" value="1"/>
</dbReference>
<keyword evidence="5" id="KW-0479">Metal-binding</keyword>
<evidence type="ECO:0000256" key="7">
    <source>
        <dbReference type="ARBA" id="ARBA00022801"/>
    </source>
</evidence>
<evidence type="ECO:0000256" key="12">
    <source>
        <dbReference type="RuleBase" id="RU003476"/>
    </source>
</evidence>
<evidence type="ECO:0000256" key="13">
    <source>
        <dbReference type="SAM" id="MobiDB-lite"/>
    </source>
</evidence>
<dbReference type="PRINTS" id="PR00502">
    <property type="entry name" value="NUDIXFAMILY"/>
</dbReference>
<dbReference type="CDD" id="cd03425">
    <property type="entry name" value="NUDIX_MutT_NudA_like"/>
    <property type="match status" value="1"/>
</dbReference>
<evidence type="ECO:0000256" key="6">
    <source>
        <dbReference type="ARBA" id="ARBA00022763"/>
    </source>
</evidence>
<keyword evidence="6" id="KW-0227">DNA damage</keyword>
<comment type="caution">
    <text evidence="15">The sequence shown here is derived from an EMBL/GenBank/DDBJ whole genome shotgun (WGS) entry which is preliminary data.</text>
</comment>
<reference evidence="15 16" key="1">
    <citation type="journal article" date="2019" name="Int. J. Syst. Evol. Microbiol.">
        <title>The Global Catalogue of Microorganisms (GCM) 10K type strain sequencing project: providing services to taxonomists for standard genome sequencing and annotation.</title>
        <authorList>
            <consortium name="The Broad Institute Genomics Platform"/>
            <consortium name="The Broad Institute Genome Sequencing Center for Infectious Disease"/>
            <person name="Wu L."/>
            <person name="Ma J."/>
        </authorList>
    </citation>
    <scope>NUCLEOTIDE SEQUENCE [LARGE SCALE GENOMIC DNA]</scope>
    <source>
        <strain evidence="15 16">JCM 5052</strain>
    </source>
</reference>
<accession>A0ABN1DJS9</accession>
<comment type="cofactor">
    <cofactor evidence="1">
        <name>Mg(2+)</name>
        <dbReference type="ChEBI" id="CHEBI:18420"/>
    </cofactor>
</comment>
<keyword evidence="8" id="KW-0460">Magnesium</keyword>
<evidence type="ECO:0000313" key="15">
    <source>
        <dbReference type="EMBL" id="GAA0545443.1"/>
    </source>
</evidence>
<keyword evidence="16" id="KW-1185">Reference proteome</keyword>
<evidence type="ECO:0000259" key="14">
    <source>
        <dbReference type="PROSITE" id="PS51462"/>
    </source>
</evidence>
<protein>
    <recommendedName>
        <fullName evidence="11">8-oxo-dGTP diphosphatase</fullName>
        <ecNumber evidence="11">3.6.1.55</ecNumber>
    </recommendedName>
</protein>
<feature type="compositionally biased region" description="Basic and acidic residues" evidence="13">
    <location>
        <begin position="176"/>
        <end position="185"/>
    </location>
</feature>
<dbReference type="InterPro" id="IPR000086">
    <property type="entry name" value="NUDIX_hydrolase_dom"/>
</dbReference>
<evidence type="ECO:0000256" key="8">
    <source>
        <dbReference type="ARBA" id="ARBA00022842"/>
    </source>
</evidence>
<keyword evidence="3" id="KW-0515">Mutator protein</keyword>
<evidence type="ECO:0000313" key="16">
    <source>
        <dbReference type="Proteomes" id="UP001501576"/>
    </source>
</evidence>
<sequence length="193" mass="20748">MSSQAPGRPPRGLVCIGAGQAGYKVRRMSVRVVVGGAVFDGGRLLAARRSAPPELAGRWELPGGKAEPGETPPQTLVRELREELGVEVEPLEPLPGEWPLKPGYVLRVWTAALRSGEPRPLEDHDELRWLPPDRVDEVDWLDEDRPAVAEAVRRLRAAEGAGQDAERGAGRGAGQDAERGAERGAEGAPPRTP</sequence>
<dbReference type="PANTHER" id="PTHR47707">
    <property type="entry name" value="8-OXO-DGTP DIPHOSPHATASE"/>
    <property type="match status" value="1"/>
</dbReference>
<keyword evidence="4" id="KW-0235">DNA replication</keyword>
<evidence type="ECO:0000256" key="1">
    <source>
        <dbReference type="ARBA" id="ARBA00001946"/>
    </source>
</evidence>
<name>A0ABN1DJS9_9ACTN</name>
<evidence type="ECO:0000256" key="11">
    <source>
        <dbReference type="ARBA" id="ARBA00038905"/>
    </source>
</evidence>
<dbReference type="PANTHER" id="PTHR47707:SF1">
    <property type="entry name" value="NUDIX HYDROLASE FAMILY PROTEIN"/>
    <property type="match status" value="1"/>
</dbReference>
<comment type="catalytic activity">
    <reaction evidence="10">
        <text>8-oxo-dGTP + H2O = 8-oxo-dGMP + diphosphate + H(+)</text>
        <dbReference type="Rhea" id="RHEA:31575"/>
        <dbReference type="ChEBI" id="CHEBI:15377"/>
        <dbReference type="ChEBI" id="CHEBI:15378"/>
        <dbReference type="ChEBI" id="CHEBI:33019"/>
        <dbReference type="ChEBI" id="CHEBI:63224"/>
        <dbReference type="ChEBI" id="CHEBI:77896"/>
        <dbReference type="EC" id="3.6.1.55"/>
    </reaction>
</comment>
<organism evidence="15 16">
    <name type="scientific">Streptomyces mordarskii</name>
    <dbReference type="NCBI Taxonomy" id="1226758"/>
    <lineage>
        <taxon>Bacteria</taxon>
        <taxon>Bacillati</taxon>
        <taxon>Actinomycetota</taxon>
        <taxon>Actinomycetes</taxon>
        <taxon>Kitasatosporales</taxon>
        <taxon>Streptomycetaceae</taxon>
        <taxon>Streptomyces</taxon>
    </lineage>
</organism>
<feature type="domain" description="Nudix hydrolase" evidence="14">
    <location>
        <begin position="29"/>
        <end position="154"/>
    </location>
</feature>
<evidence type="ECO:0000256" key="4">
    <source>
        <dbReference type="ARBA" id="ARBA00022705"/>
    </source>
</evidence>